<keyword evidence="4" id="KW-1185">Reference proteome</keyword>
<reference evidence="3" key="1">
    <citation type="submission" date="2021-05" db="EMBL/GenBank/DDBJ databases">
        <title>The genome of the haptophyte Pavlova lutheri (Diacronema luteri, Pavlovales) - a model for lipid biosynthesis in eukaryotic algae.</title>
        <authorList>
            <person name="Hulatt C.J."/>
            <person name="Posewitz M.C."/>
        </authorList>
    </citation>
    <scope>NUCLEOTIDE SEQUENCE</scope>
    <source>
        <strain evidence="3">NIVA-4/92</strain>
    </source>
</reference>
<feature type="coiled-coil region" evidence="1">
    <location>
        <begin position="344"/>
        <end position="397"/>
    </location>
</feature>
<evidence type="ECO:0000256" key="2">
    <source>
        <dbReference type="SAM" id="MobiDB-lite"/>
    </source>
</evidence>
<protein>
    <submittedName>
        <fullName evidence="3">Uncharacterized protein</fullName>
    </submittedName>
</protein>
<dbReference type="OMA" id="WVPEEAW"/>
<feature type="compositionally biased region" description="Basic and acidic residues" evidence="2">
    <location>
        <begin position="89"/>
        <end position="106"/>
    </location>
</feature>
<evidence type="ECO:0000313" key="3">
    <source>
        <dbReference type="EMBL" id="KAG8468404.1"/>
    </source>
</evidence>
<evidence type="ECO:0000313" key="4">
    <source>
        <dbReference type="Proteomes" id="UP000751190"/>
    </source>
</evidence>
<organism evidence="3 4">
    <name type="scientific">Diacronema lutheri</name>
    <name type="common">Unicellular marine alga</name>
    <name type="synonym">Monochrysis lutheri</name>
    <dbReference type="NCBI Taxonomy" id="2081491"/>
    <lineage>
        <taxon>Eukaryota</taxon>
        <taxon>Haptista</taxon>
        <taxon>Haptophyta</taxon>
        <taxon>Pavlovophyceae</taxon>
        <taxon>Pavlovales</taxon>
        <taxon>Pavlovaceae</taxon>
        <taxon>Diacronema</taxon>
    </lineage>
</organism>
<dbReference type="AlphaFoldDB" id="A0A8J5XQG7"/>
<dbReference type="Proteomes" id="UP000751190">
    <property type="component" value="Unassembled WGS sequence"/>
</dbReference>
<evidence type="ECO:0000256" key="1">
    <source>
        <dbReference type="SAM" id="Coils"/>
    </source>
</evidence>
<dbReference type="OrthoDB" id="75612at2759"/>
<accession>A0A8J5XQG7</accession>
<sequence length="552" mass="62685">MDGGGAVLASGDGLHGEEIIRIHELWQHTKNELKAKARELAELERTRAMEIEQVQSEHTNGMREMQVIAIELRDKTRVLETQLQGAREENRRLAEQAADAQRKTREAQLQAETQTSSARHYEQRMGELQESLRTLQRERKEVIDKSYADFRRQEDGLAQRELAIGQLEGRLRTAQHDARTAREERQLEADRAREQLRRFEDADHANRELSKQLGAAREQLKFLQISRRNESQLHAIVDQLQLDNARLVKILAATDEFKEFVDYADDSAGLSYIAPSASAGISAALRADAAQRTARPVRGAAAEKEGWVPSDAYTLANEFRHEHTPGVPPEVFADLLLRLNAVWRQREQRRVARLKERFREERARLSRRHAHALPFEVVAQEAEVERLKRELRAVRLGVGSGRRRLNETEEKLFEASLAAVESLSAQLAAYKDKEEMVRAGAEQHGGAAEGARYVDGAAAASRKAAEMVDVLSDKVGVLVREFQQKTVALPRDDPDIFIRLVRVQGWFLENLERRLNAAKDRIRNLAFELQAEVSGTDGDYYDERSGADDDDF</sequence>
<name>A0A8J5XQG7_DIALT</name>
<keyword evidence="1" id="KW-0175">Coiled coil</keyword>
<proteinExistence type="predicted"/>
<gene>
    <name evidence="3" type="ORF">KFE25_013487</name>
</gene>
<dbReference type="EMBL" id="JAGTXO010000004">
    <property type="protein sequence ID" value="KAG8468404.1"/>
    <property type="molecule type" value="Genomic_DNA"/>
</dbReference>
<feature type="region of interest" description="Disordered" evidence="2">
    <location>
        <begin position="89"/>
        <end position="122"/>
    </location>
</feature>
<comment type="caution">
    <text evidence="3">The sequence shown here is derived from an EMBL/GenBank/DDBJ whole genome shotgun (WGS) entry which is preliminary data.</text>
</comment>